<reference evidence="11 12" key="1">
    <citation type="submission" date="2017-08" db="EMBL/GenBank/DDBJ databases">
        <title>Infants hospitalized years apart are colonized by the same room-sourced microbial strains.</title>
        <authorList>
            <person name="Brooks B."/>
            <person name="Olm M.R."/>
            <person name="Firek B.A."/>
            <person name="Baker R."/>
            <person name="Thomas B.C."/>
            <person name="Morowitz M.J."/>
            <person name="Banfield J.F."/>
        </authorList>
    </citation>
    <scope>NUCLEOTIDE SEQUENCE [LARGE SCALE GENOMIC DNA]</scope>
    <source>
        <strain evidence="11">S2_005_001_R1_22</strain>
    </source>
</reference>
<dbReference type="InterPro" id="IPR004520">
    <property type="entry name" value="GTPase_MnmE"/>
</dbReference>
<dbReference type="GO" id="GO:0005525">
    <property type="term" value="F:GTP binding"/>
    <property type="evidence" value="ECO:0007669"/>
    <property type="project" value="UniProtKB-UniRule"/>
</dbReference>
<dbReference type="AlphaFoldDB" id="A0A2W5P8H4"/>
<dbReference type="GO" id="GO:0003924">
    <property type="term" value="F:GTPase activity"/>
    <property type="evidence" value="ECO:0007669"/>
    <property type="project" value="UniProtKB-UniRule"/>
</dbReference>
<comment type="caution">
    <text evidence="7">Lacks conserved residue(s) required for the propagation of feature annotation.</text>
</comment>
<dbReference type="InterPro" id="IPR027417">
    <property type="entry name" value="P-loop_NTPase"/>
</dbReference>
<keyword evidence="4 7" id="KW-0378">Hydrolase</keyword>
<evidence type="ECO:0000256" key="5">
    <source>
        <dbReference type="ARBA" id="ARBA00022958"/>
    </source>
</evidence>
<evidence type="ECO:0000259" key="9">
    <source>
        <dbReference type="Pfam" id="PF10396"/>
    </source>
</evidence>
<name>A0A2W5P8H4_9SPHN</name>
<keyword evidence="6 7" id="KW-0342">GTP-binding</keyword>
<dbReference type="Pfam" id="PF10396">
    <property type="entry name" value="TrmE_N"/>
    <property type="match status" value="1"/>
</dbReference>
<dbReference type="InterPro" id="IPR027266">
    <property type="entry name" value="TrmE/GcvT-like"/>
</dbReference>
<evidence type="ECO:0000259" key="10">
    <source>
        <dbReference type="Pfam" id="PF12631"/>
    </source>
</evidence>
<dbReference type="CDD" id="cd14858">
    <property type="entry name" value="TrmE_N"/>
    <property type="match status" value="1"/>
</dbReference>
<accession>A0A2W5P8H4</accession>
<comment type="subunit">
    <text evidence="7">Homodimer. Heterotetramer of two MnmE and two MnmG subunits.</text>
</comment>
<keyword evidence="5 7" id="KW-0630">Potassium</keyword>
<evidence type="ECO:0000256" key="6">
    <source>
        <dbReference type="ARBA" id="ARBA00023134"/>
    </source>
</evidence>
<feature type="binding site" evidence="7">
    <location>
        <position position="118"/>
    </location>
    <ligand>
        <name>(6S)-5-formyl-5,6,7,8-tetrahydrofolate</name>
        <dbReference type="ChEBI" id="CHEBI:57457"/>
    </ligand>
</feature>
<dbReference type="InterPro" id="IPR018948">
    <property type="entry name" value="GTP-bd_TrmE_N"/>
</dbReference>
<dbReference type="EMBL" id="QFQI01000002">
    <property type="protein sequence ID" value="PZQ61956.1"/>
    <property type="molecule type" value="Genomic_DNA"/>
</dbReference>
<dbReference type="GO" id="GO:0005737">
    <property type="term" value="C:cytoplasm"/>
    <property type="evidence" value="ECO:0007669"/>
    <property type="project" value="UniProtKB-SubCell"/>
</dbReference>
<proteinExistence type="inferred from homology"/>
<gene>
    <name evidence="7" type="primary">mnmE</name>
    <name evidence="7" type="synonym">trmE</name>
    <name evidence="11" type="ORF">DI544_04940</name>
</gene>
<dbReference type="InterPro" id="IPR031168">
    <property type="entry name" value="G_TrmE"/>
</dbReference>
<keyword evidence="7" id="KW-0460">Magnesium</keyword>
<feature type="binding site" evidence="7">
    <location>
        <position position="78"/>
    </location>
    <ligand>
        <name>(6S)-5-formyl-5,6,7,8-tetrahydrofolate</name>
        <dbReference type="ChEBI" id="CHEBI:57457"/>
    </ligand>
</feature>
<comment type="cofactor">
    <cofactor evidence="7">
        <name>K(+)</name>
        <dbReference type="ChEBI" id="CHEBI:29103"/>
    </cofactor>
    <text evidence="7">Binds 1 potassium ion per subunit.</text>
</comment>
<dbReference type="InterPro" id="IPR006073">
    <property type="entry name" value="GTP-bd"/>
</dbReference>
<feature type="binding site" evidence="7">
    <location>
        <begin position="224"/>
        <end position="229"/>
    </location>
    <ligand>
        <name>GTP</name>
        <dbReference type="ChEBI" id="CHEBI:37565"/>
    </ligand>
</feature>
<evidence type="ECO:0000313" key="12">
    <source>
        <dbReference type="Proteomes" id="UP000249229"/>
    </source>
</evidence>
<dbReference type="EC" id="3.6.-.-" evidence="7"/>
<dbReference type="InterPro" id="IPR025867">
    <property type="entry name" value="MnmE_helical"/>
</dbReference>
<feature type="binding site" evidence="7">
    <location>
        <position position="243"/>
    </location>
    <ligand>
        <name>K(+)</name>
        <dbReference type="ChEBI" id="CHEBI:29103"/>
    </ligand>
</feature>
<dbReference type="NCBIfam" id="NF003661">
    <property type="entry name" value="PRK05291.1-3"/>
    <property type="match status" value="1"/>
</dbReference>
<organism evidence="11 12">
    <name type="scientific">Sphingomonas taxi</name>
    <dbReference type="NCBI Taxonomy" id="1549858"/>
    <lineage>
        <taxon>Bacteria</taxon>
        <taxon>Pseudomonadati</taxon>
        <taxon>Pseudomonadota</taxon>
        <taxon>Alphaproteobacteria</taxon>
        <taxon>Sphingomonadales</taxon>
        <taxon>Sphingomonadaceae</taxon>
        <taxon>Sphingomonas</taxon>
    </lineage>
</organism>
<evidence type="ECO:0000313" key="11">
    <source>
        <dbReference type="EMBL" id="PZQ61956.1"/>
    </source>
</evidence>
<dbReference type="GO" id="GO:0002098">
    <property type="term" value="P:tRNA wobble uridine modification"/>
    <property type="evidence" value="ECO:0007669"/>
    <property type="project" value="TreeGrafter"/>
</dbReference>
<feature type="domain" description="MnmE helical" evidence="10">
    <location>
        <begin position="121"/>
        <end position="423"/>
    </location>
</feature>
<dbReference type="GO" id="GO:0046872">
    <property type="term" value="F:metal ion binding"/>
    <property type="evidence" value="ECO:0007669"/>
    <property type="project" value="UniProtKB-KW"/>
</dbReference>
<evidence type="ECO:0000256" key="7">
    <source>
        <dbReference type="HAMAP-Rule" id="MF_00379"/>
    </source>
</evidence>
<dbReference type="PANTHER" id="PTHR42714:SF2">
    <property type="entry name" value="TRNA MODIFICATION GTPASE GTPBP3, MITOCHONDRIAL"/>
    <property type="match status" value="1"/>
</dbReference>
<keyword evidence="7" id="KW-0963">Cytoplasm</keyword>
<dbReference type="SUPFAM" id="SSF116878">
    <property type="entry name" value="TrmE connector domain"/>
    <property type="match status" value="1"/>
</dbReference>
<dbReference type="Gene3D" id="3.40.50.300">
    <property type="entry name" value="P-loop containing nucleotide triphosphate hydrolases"/>
    <property type="match status" value="1"/>
</dbReference>
<dbReference type="Proteomes" id="UP000249229">
    <property type="component" value="Unassembled WGS sequence"/>
</dbReference>
<feature type="binding site" evidence="7">
    <location>
        <position position="228"/>
    </location>
    <ligand>
        <name>Mg(2+)</name>
        <dbReference type="ChEBI" id="CHEBI:18420"/>
    </ligand>
</feature>
<dbReference type="Gene3D" id="1.20.120.430">
    <property type="entry name" value="tRNA modification GTPase MnmE domain 2"/>
    <property type="match status" value="1"/>
</dbReference>
<comment type="caution">
    <text evidence="11">The sequence shown here is derived from an EMBL/GenBank/DDBJ whole genome shotgun (WGS) entry which is preliminary data.</text>
</comment>
<evidence type="ECO:0000256" key="2">
    <source>
        <dbReference type="ARBA" id="ARBA00022694"/>
    </source>
</evidence>
<dbReference type="Pfam" id="PF01926">
    <property type="entry name" value="MMR_HSR1"/>
    <property type="match status" value="1"/>
</dbReference>
<comment type="similarity">
    <text evidence="1 7">Belongs to the TRAFAC class TrmE-Era-EngA-EngB-Septin-like GTPase superfamily. TrmE GTPase family.</text>
</comment>
<evidence type="ECO:0000259" key="8">
    <source>
        <dbReference type="Pfam" id="PF01926"/>
    </source>
</evidence>
<feature type="binding site" evidence="7">
    <location>
        <position position="245"/>
    </location>
    <ligand>
        <name>K(+)</name>
        <dbReference type="ChEBI" id="CHEBI:29103"/>
    </ligand>
</feature>
<feature type="binding site" evidence="7">
    <location>
        <position position="21"/>
    </location>
    <ligand>
        <name>(6S)-5-formyl-5,6,7,8-tetrahydrofolate</name>
        <dbReference type="ChEBI" id="CHEBI:57457"/>
    </ligand>
</feature>
<dbReference type="PANTHER" id="PTHR42714">
    <property type="entry name" value="TRNA MODIFICATION GTPASE GTPBP3"/>
    <property type="match status" value="1"/>
</dbReference>
<evidence type="ECO:0000256" key="1">
    <source>
        <dbReference type="ARBA" id="ARBA00011043"/>
    </source>
</evidence>
<dbReference type="SUPFAM" id="SSF52540">
    <property type="entry name" value="P-loop containing nucleoside triphosphate hydrolases"/>
    <property type="match status" value="1"/>
</dbReference>
<dbReference type="GO" id="GO:0030488">
    <property type="term" value="P:tRNA methylation"/>
    <property type="evidence" value="ECO:0007669"/>
    <property type="project" value="TreeGrafter"/>
</dbReference>
<feature type="domain" description="GTP-binding protein TrmE N-terminal" evidence="9">
    <location>
        <begin position="4"/>
        <end position="118"/>
    </location>
</feature>
<feature type="binding site" evidence="7">
    <location>
        <begin position="268"/>
        <end position="271"/>
    </location>
    <ligand>
        <name>GTP</name>
        <dbReference type="ChEBI" id="CHEBI:37565"/>
    </ligand>
</feature>
<dbReference type="SUPFAM" id="SSF103025">
    <property type="entry name" value="Folate-binding domain"/>
    <property type="match status" value="1"/>
</dbReference>
<comment type="subcellular location">
    <subcellularLocation>
        <location evidence="7">Cytoplasm</location>
    </subcellularLocation>
</comment>
<dbReference type="Pfam" id="PF12631">
    <property type="entry name" value="MnmE_helical"/>
    <property type="match status" value="1"/>
</dbReference>
<sequence length="426" mass="44671">MTQTIFALSSGRPPAAIAVLRISGPGARAACIALAGALPPPRRASLRTLRGDDGGTLDQALVLFFPAPATATGEDLVEFHLHGGRAVVAAVEAALLRLKDVVRARPGEFTRRALTNGRLDLAQTEGLADLLEAETETQRRAALAAAEGAVSRHIEAWLDRVSALAARVEADIDFADEGDVAAAPSVDLVGDAQTLAAEMQRLLDRPSVERLRDGVSVVIAGPRNAGKSSLFNALLGRDAAIVTPIAGTTRDVLEASVVRQGTPYRVVDTAGLVAETADPVERIGIERARLLVQSADILLWLGPASDAPAGAIIVRSRSDLRADDPQGAHHLSTSIHDAASIDRLWAVIAERAAGILDHGAGLHINARQHDLVRDAAVALRDVGASGDPLIDAEHLRVAGMRLATLLGRDATQSMLDALFGRFCLGK</sequence>
<dbReference type="InterPro" id="IPR005225">
    <property type="entry name" value="Small_GTP-bd"/>
</dbReference>
<evidence type="ECO:0000256" key="4">
    <source>
        <dbReference type="ARBA" id="ARBA00022801"/>
    </source>
</evidence>
<feature type="domain" description="G" evidence="8">
    <location>
        <begin position="217"/>
        <end position="301"/>
    </location>
</feature>
<protein>
    <recommendedName>
        <fullName evidence="7">tRNA modification GTPase MnmE</fullName>
        <ecNumber evidence="7">3.6.-.-</ecNumber>
    </recommendedName>
</protein>
<feature type="binding site" evidence="7">
    <location>
        <position position="224"/>
    </location>
    <ligand>
        <name>K(+)</name>
        <dbReference type="ChEBI" id="CHEBI:29103"/>
    </ligand>
</feature>
<dbReference type="CDD" id="cd04164">
    <property type="entry name" value="trmE"/>
    <property type="match status" value="1"/>
</dbReference>
<feature type="binding site" evidence="7">
    <location>
        <position position="249"/>
    </location>
    <ligand>
        <name>Mg(2+)</name>
        <dbReference type="ChEBI" id="CHEBI:18420"/>
    </ligand>
</feature>
<comment type="function">
    <text evidence="7">Exhibits a very high intrinsic GTPase hydrolysis rate. Involved in the addition of a carboxymethylaminomethyl (cmnm) group at the wobble position (U34) of certain tRNAs, forming tRNA-cmnm(5)s(2)U34.</text>
</comment>
<dbReference type="NCBIfam" id="TIGR00231">
    <property type="entry name" value="small_GTP"/>
    <property type="match status" value="1"/>
</dbReference>
<keyword evidence="7" id="KW-0479">Metal-binding</keyword>
<dbReference type="FunFam" id="3.30.1360.120:FF:000007">
    <property type="entry name" value="tRNA modification GTPase GTPBP3, mitochondrial"/>
    <property type="match status" value="1"/>
</dbReference>
<evidence type="ECO:0000256" key="3">
    <source>
        <dbReference type="ARBA" id="ARBA00022741"/>
    </source>
</evidence>
<feature type="binding site" evidence="7">
    <location>
        <begin position="243"/>
        <end position="249"/>
    </location>
    <ligand>
        <name>GTP</name>
        <dbReference type="ChEBI" id="CHEBI:37565"/>
    </ligand>
</feature>
<keyword evidence="2 7" id="KW-0819">tRNA processing</keyword>
<keyword evidence="3 7" id="KW-0547">Nucleotide-binding</keyword>
<dbReference type="Gene3D" id="3.30.1360.120">
    <property type="entry name" value="Probable tRNA modification gtpase trme, domain 1"/>
    <property type="match status" value="1"/>
</dbReference>
<dbReference type="HAMAP" id="MF_00379">
    <property type="entry name" value="GTPase_MnmE"/>
    <property type="match status" value="1"/>
</dbReference>
<feature type="binding site" evidence="7">
    <location>
        <position position="426"/>
    </location>
    <ligand>
        <name>(6S)-5-formyl-5,6,7,8-tetrahydrofolate</name>
        <dbReference type="ChEBI" id="CHEBI:57457"/>
    </ligand>
</feature>
<dbReference type="InterPro" id="IPR027368">
    <property type="entry name" value="MnmE_dom2"/>
</dbReference>
<feature type="binding site" evidence="7">
    <location>
        <position position="248"/>
    </location>
    <ligand>
        <name>K(+)</name>
        <dbReference type="ChEBI" id="CHEBI:29103"/>
    </ligand>
</feature>